<proteinExistence type="predicted"/>
<accession>A0AAD8YRC7</accession>
<evidence type="ECO:0000313" key="1">
    <source>
        <dbReference type="EMBL" id="KAK1784400.1"/>
    </source>
</evidence>
<organism evidence="1 2">
    <name type="scientific">Electrophorus voltai</name>
    <dbReference type="NCBI Taxonomy" id="2609070"/>
    <lineage>
        <taxon>Eukaryota</taxon>
        <taxon>Metazoa</taxon>
        <taxon>Chordata</taxon>
        <taxon>Craniata</taxon>
        <taxon>Vertebrata</taxon>
        <taxon>Euteleostomi</taxon>
        <taxon>Actinopterygii</taxon>
        <taxon>Neopterygii</taxon>
        <taxon>Teleostei</taxon>
        <taxon>Ostariophysi</taxon>
        <taxon>Gymnotiformes</taxon>
        <taxon>Gymnotoidei</taxon>
        <taxon>Gymnotidae</taxon>
        <taxon>Electrophorus</taxon>
    </lineage>
</organism>
<dbReference type="AlphaFoldDB" id="A0AAD8YRC7"/>
<feature type="non-terminal residue" evidence="1">
    <location>
        <position position="1"/>
    </location>
</feature>
<comment type="caution">
    <text evidence="1">The sequence shown here is derived from an EMBL/GenBank/DDBJ whole genome shotgun (WGS) entry which is preliminary data.</text>
</comment>
<dbReference type="Proteomes" id="UP001239994">
    <property type="component" value="Unassembled WGS sequence"/>
</dbReference>
<sequence length="55" mass="6459">MLGTGRARQHGTASRGHATGRVCWAPFHIDRVMWSYIDIWTDEHHRIFKFVHLLS</sequence>
<evidence type="ECO:0000313" key="2">
    <source>
        <dbReference type="Proteomes" id="UP001239994"/>
    </source>
</evidence>
<gene>
    <name evidence="1" type="ORF">P4O66_013945</name>
</gene>
<reference evidence="1" key="1">
    <citation type="submission" date="2023-03" db="EMBL/GenBank/DDBJ databases">
        <title>Electrophorus voltai genome.</title>
        <authorList>
            <person name="Bian C."/>
        </authorList>
    </citation>
    <scope>NUCLEOTIDE SEQUENCE</scope>
    <source>
        <strain evidence="1">CB-2022</strain>
        <tissue evidence="1">Muscle</tissue>
    </source>
</reference>
<dbReference type="EMBL" id="JAROKS010000206">
    <property type="protein sequence ID" value="KAK1784400.1"/>
    <property type="molecule type" value="Genomic_DNA"/>
</dbReference>
<protein>
    <submittedName>
        <fullName evidence="1">Uncharacterized protein</fullName>
    </submittedName>
</protein>
<name>A0AAD8YRC7_9TELE</name>
<keyword evidence="2" id="KW-1185">Reference proteome</keyword>